<reference evidence="2 3" key="1">
    <citation type="submission" date="2018-10" db="EMBL/GenBank/DDBJ databases">
        <authorList>
            <person name="Chen X."/>
        </authorList>
    </citation>
    <scope>NUCLEOTIDE SEQUENCE [LARGE SCALE GENOMIC DNA]</scope>
    <source>
        <strain evidence="2 3">YIM 102668</strain>
    </source>
</reference>
<gene>
    <name evidence="2" type="ORF">EAH69_10215</name>
</gene>
<feature type="transmembrane region" description="Helical" evidence="1">
    <location>
        <begin position="126"/>
        <end position="145"/>
    </location>
</feature>
<dbReference type="Proteomes" id="UP000275348">
    <property type="component" value="Unassembled WGS sequence"/>
</dbReference>
<dbReference type="Pfam" id="PF11028">
    <property type="entry name" value="TMEM260-like"/>
    <property type="match status" value="1"/>
</dbReference>
<dbReference type="InterPro" id="IPR021280">
    <property type="entry name" value="TMEM260-like"/>
</dbReference>
<feature type="transmembrane region" description="Helical" evidence="1">
    <location>
        <begin position="249"/>
        <end position="271"/>
    </location>
</feature>
<evidence type="ECO:0000256" key="1">
    <source>
        <dbReference type="SAM" id="Phobius"/>
    </source>
</evidence>
<keyword evidence="1" id="KW-0472">Membrane</keyword>
<feature type="transmembrane region" description="Helical" evidence="1">
    <location>
        <begin position="103"/>
        <end position="120"/>
    </location>
</feature>
<feature type="transmembrane region" description="Helical" evidence="1">
    <location>
        <begin position="277"/>
        <end position="296"/>
    </location>
</feature>
<feature type="transmembrane region" description="Helical" evidence="1">
    <location>
        <begin position="328"/>
        <end position="346"/>
    </location>
</feature>
<organism evidence="2 3">
    <name type="scientific">Faecalibacter macacae</name>
    <dbReference type="NCBI Taxonomy" id="1859289"/>
    <lineage>
        <taxon>Bacteria</taxon>
        <taxon>Pseudomonadati</taxon>
        <taxon>Bacteroidota</taxon>
        <taxon>Flavobacteriia</taxon>
        <taxon>Flavobacteriales</taxon>
        <taxon>Weeksellaceae</taxon>
        <taxon>Faecalibacter</taxon>
    </lineage>
</organism>
<feature type="transmembrane region" description="Helical" evidence="1">
    <location>
        <begin position="194"/>
        <end position="214"/>
    </location>
</feature>
<name>A0A3L9MCQ1_9FLAO</name>
<accession>A0A3L9MCQ1</accession>
<keyword evidence="1" id="KW-1133">Transmembrane helix</keyword>
<evidence type="ECO:0000313" key="2">
    <source>
        <dbReference type="EMBL" id="RLZ08299.1"/>
    </source>
</evidence>
<proteinExistence type="predicted"/>
<sequence>MKKNIYLLLITTFFIILYRFTSFSKITFGDSLGKILDIENNKFNMETYSITHFLYQNFTVLVYKILPFIDPIEIGRWVNIFCAAIVLAILFKTIEKIFKDQFTAILGTLAFGFSFTFWKNTVNVEVYTFSLMWIISYIYFSVCFFKEQKSKYLFYAGIILGISLFSHIQGILLLPSYVFLCFINYKITTDFKRSIFYIFIPILFLCCLYIYPILNQESIKNVLSSSTQTWVSDTYNKPIYAYLNDIAKAIFYLAYNFWFLNLLVFFLPFKTILNNNILLYLGIICIPVFSFSTIYAVSDNYVFFLNFNVCYIIILCFGIADFSSKNQLIKTLFLILVLAIPLYYLSAREIALMTTMGNNFNHENKYKGGLDYYMVPWLNNNKGLIEVYLNNEGEGKDIDWMFQSVEDFIELRSTKMSINEIEKL</sequence>
<dbReference type="OrthoDB" id="1232225at2"/>
<feature type="transmembrane region" description="Helical" evidence="1">
    <location>
        <begin position="152"/>
        <end position="174"/>
    </location>
</feature>
<evidence type="ECO:0000313" key="3">
    <source>
        <dbReference type="Proteomes" id="UP000275348"/>
    </source>
</evidence>
<keyword evidence="3" id="KW-1185">Reference proteome</keyword>
<feature type="transmembrane region" description="Helical" evidence="1">
    <location>
        <begin position="74"/>
        <end position="91"/>
    </location>
</feature>
<dbReference type="RefSeq" id="WP_121935108.1">
    <property type="nucleotide sequence ID" value="NZ_RDOJ01000014.1"/>
</dbReference>
<comment type="caution">
    <text evidence="2">The sequence shown here is derived from an EMBL/GenBank/DDBJ whole genome shotgun (WGS) entry which is preliminary data.</text>
</comment>
<protein>
    <submittedName>
        <fullName evidence="2">DUF2723 domain-containing protein</fullName>
    </submittedName>
</protein>
<dbReference type="EMBL" id="RDOJ01000014">
    <property type="protein sequence ID" value="RLZ08299.1"/>
    <property type="molecule type" value="Genomic_DNA"/>
</dbReference>
<feature type="transmembrane region" description="Helical" evidence="1">
    <location>
        <begin position="303"/>
        <end position="322"/>
    </location>
</feature>
<keyword evidence="1" id="KW-0812">Transmembrane</keyword>
<dbReference type="AlphaFoldDB" id="A0A3L9MCQ1"/>